<dbReference type="SMART" id="SM00360">
    <property type="entry name" value="RRM"/>
    <property type="match status" value="3"/>
</dbReference>
<evidence type="ECO:0000256" key="1">
    <source>
        <dbReference type="ARBA" id="ARBA00004123"/>
    </source>
</evidence>
<feature type="domain" description="RRM" evidence="8">
    <location>
        <begin position="399"/>
        <end position="473"/>
    </location>
</feature>
<evidence type="ECO:0000313" key="11">
    <source>
        <dbReference type="Proteomes" id="UP000694546"/>
    </source>
</evidence>
<evidence type="ECO:0008006" key="12">
    <source>
        <dbReference type="Google" id="ProtNLM"/>
    </source>
</evidence>
<evidence type="ECO:0000259" key="9">
    <source>
        <dbReference type="PROSITE" id="PS50917"/>
    </source>
</evidence>
<dbReference type="InterPro" id="IPR012677">
    <property type="entry name" value="Nucleotide-bd_a/b_plait_sf"/>
</dbReference>
<feature type="region of interest" description="Disordered" evidence="7">
    <location>
        <begin position="542"/>
        <end position="710"/>
    </location>
</feature>
<dbReference type="Gene3D" id="2.40.290.10">
    <property type="match status" value="1"/>
</dbReference>
<dbReference type="Ensembl" id="ENSGMOT00000075746.1">
    <property type="protein sequence ID" value="ENSGMOP00000029215.1"/>
    <property type="gene ID" value="ENSGMOG00000026672.1"/>
</dbReference>
<dbReference type="SMR" id="A0A8C5FDS1"/>
<feature type="compositionally biased region" description="Basic and acidic residues" evidence="7">
    <location>
        <begin position="597"/>
        <end position="612"/>
    </location>
</feature>
<reference evidence="10" key="1">
    <citation type="submission" date="2025-08" db="UniProtKB">
        <authorList>
            <consortium name="Ensembl"/>
        </authorList>
    </citation>
    <scope>IDENTIFICATION</scope>
</reference>
<proteinExistence type="inferred from homology"/>
<feature type="domain" description="RRM" evidence="8">
    <location>
        <begin position="318"/>
        <end position="395"/>
    </location>
</feature>
<dbReference type="FunFam" id="3.30.70.330:FF:000195">
    <property type="entry name" value="RNA binding motif protein 15"/>
    <property type="match status" value="1"/>
</dbReference>
<dbReference type="SUPFAM" id="SSF100939">
    <property type="entry name" value="SPOC domain-like"/>
    <property type="match status" value="1"/>
</dbReference>
<reference evidence="10" key="2">
    <citation type="submission" date="2025-09" db="UniProtKB">
        <authorList>
            <consortium name="Ensembl"/>
        </authorList>
    </citation>
    <scope>IDENTIFICATION</scope>
</reference>
<dbReference type="InterPro" id="IPR010912">
    <property type="entry name" value="SPOC_met"/>
</dbReference>
<dbReference type="GO" id="GO:0005634">
    <property type="term" value="C:nucleus"/>
    <property type="evidence" value="ECO:0007669"/>
    <property type="project" value="UniProtKB-SubCell"/>
</dbReference>
<dbReference type="Pfam" id="PF00076">
    <property type="entry name" value="RRM_1"/>
    <property type="match status" value="3"/>
</dbReference>
<dbReference type="Pfam" id="PF07744">
    <property type="entry name" value="SPOC"/>
    <property type="match status" value="1"/>
</dbReference>
<dbReference type="SUPFAM" id="SSF54928">
    <property type="entry name" value="RNA-binding domain, RBD"/>
    <property type="match status" value="2"/>
</dbReference>
<organism evidence="10 11">
    <name type="scientific">Gadus morhua</name>
    <name type="common">Atlantic cod</name>
    <dbReference type="NCBI Taxonomy" id="8049"/>
    <lineage>
        <taxon>Eukaryota</taxon>
        <taxon>Metazoa</taxon>
        <taxon>Chordata</taxon>
        <taxon>Craniata</taxon>
        <taxon>Vertebrata</taxon>
        <taxon>Euteleostomi</taxon>
        <taxon>Actinopterygii</taxon>
        <taxon>Neopterygii</taxon>
        <taxon>Teleostei</taxon>
        <taxon>Neoteleostei</taxon>
        <taxon>Acanthomorphata</taxon>
        <taxon>Zeiogadaria</taxon>
        <taxon>Gadariae</taxon>
        <taxon>Gadiformes</taxon>
        <taxon>Gadoidei</taxon>
        <taxon>Gadidae</taxon>
        <taxon>Gadus</taxon>
    </lineage>
</organism>
<evidence type="ECO:0000256" key="4">
    <source>
        <dbReference type="ARBA" id="ARBA00022884"/>
    </source>
</evidence>
<dbReference type="PROSITE" id="PS50917">
    <property type="entry name" value="SPOC"/>
    <property type="match status" value="1"/>
</dbReference>
<dbReference type="AlphaFoldDB" id="A0A8C5FDS1"/>
<keyword evidence="5" id="KW-0539">Nucleus</keyword>
<evidence type="ECO:0000256" key="3">
    <source>
        <dbReference type="ARBA" id="ARBA00022553"/>
    </source>
</evidence>
<dbReference type="GO" id="GO:0003723">
    <property type="term" value="F:RNA binding"/>
    <property type="evidence" value="ECO:0007669"/>
    <property type="project" value="UniProtKB-UniRule"/>
</dbReference>
<keyword evidence="4 6" id="KW-0694">RNA-binding</keyword>
<dbReference type="OMA" id="SQAACTQ"/>
<protein>
    <recommendedName>
        <fullName evidence="12">RNA-binding protein 15B</fullName>
    </recommendedName>
</protein>
<accession>A0A8C5FDS1</accession>
<dbReference type="CDD" id="cd12554">
    <property type="entry name" value="RRM1_RBM15B"/>
    <property type="match status" value="1"/>
</dbReference>
<gene>
    <name evidence="10" type="primary">rbm15b</name>
</gene>
<keyword evidence="3" id="KW-0597">Phosphoprotein</keyword>
<evidence type="ECO:0000259" key="8">
    <source>
        <dbReference type="PROSITE" id="PS50102"/>
    </source>
</evidence>
<evidence type="ECO:0000256" key="6">
    <source>
        <dbReference type="PROSITE-ProRule" id="PRU00176"/>
    </source>
</evidence>
<feature type="compositionally biased region" description="Pro residues" evidence="7">
    <location>
        <begin position="653"/>
        <end position="668"/>
    </location>
</feature>
<dbReference type="PROSITE" id="PS50102">
    <property type="entry name" value="RRM"/>
    <property type="match status" value="3"/>
</dbReference>
<dbReference type="GeneID" id="115556918"/>
<evidence type="ECO:0000313" key="10">
    <source>
        <dbReference type="Ensembl" id="ENSGMOP00000029215.1"/>
    </source>
</evidence>
<dbReference type="FunFam" id="3.30.70.330:FF:000112">
    <property type="entry name" value="RNA-binding motif protein 15"/>
    <property type="match status" value="1"/>
</dbReference>
<dbReference type="CTD" id="29890"/>
<dbReference type="Proteomes" id="UP000694546">
    <property type="component" value="Chromosome 13"/>
</dbReference>
<dbReference type="InterPro" id="IPR000504">
    <property type="entry name" value="RRM_dom"/>
</dbReference>
<comment type="similarity">
    <text evidence="2">Belongs to the RRM Spen family.</text>
</comment>
<feature type="compositionally biased region" description="Basic and acidic residues" evidence="7">
    <location>
        <begin position="570"/>
        <end position="583"/>
    </location>
</feature>
<dbReference type="InterPro" id="IPR016194">
    <property type="entry name" value="SPOC-like_C_dom_sf"/>
</dbReference>
<dbReference type="KEGG" id="gmh:115556918"/>
<dbReference type="RefSeq" id="XP_030230198.1">
    <property type="nucleotide sequence ID" value="XM_030374338.1"/>
</dbReference>
<feature type="compositionally biased region" description="Basic and acidic residues" evidence="7">
    <location>
        <begin position="53"/>
        <end position="103"/>
    </location>
</feature>
<feature type="compositionally biased region" description="Basic and acidic residues" evidence="7">
    <location>
        <begin position="18"/>
        <end position="31"/>
    </location>
</feature>
<name>A0A8C5FDS1_GADMO</name>
<sequence>MKRQAGRETSPSRALAKRIREREREARREELPPPPLALLLAESRGYHKRSRSREREKGRIPREEPRIAREEPRLAREEPRITREEPRIAREEPRIPREEPRLSREERAAALELHHRHELGLLGRPPLRTAPVEVPGPRPGTLEYKTLLISNLGSQVSDEDVEDSLFHEFKKFGDVSVKLSHTPELGRVAYVNFRHPEDAKEARHAKSTRLVLGDRQLKVEPMYVRRRSVTPPEVGYLPLHAPYPYRQRSMSPPGPALAGIRDPRARHYALESLGLGRERERILDYYGMLEERRQPYGFPPVPVVPEELKPEDDQRATSNLFIGNLDHNVTEVELRRAFDKYGIIEEVVIKRPARGQGGAYGFVKFQNLDMAHRAKVAMQGRVIGVNPVKIGYGKATSTTRLWVGGLGPGISLTALAREFDRFGSIRNIDYVKGESFAYIQYESLDAAQAACTQMRGFPLGGPERRLRVDFAKVEESPPRVFPSGYQPPAPLPPHYELLPEAYAHHRGLERDGRARGGTSSPPPPHVLLSQRERAVLEREYLSSPPRALERRPPAVEAFGRPGRSARSRSRSRERWLKERDERRARRRSRSASNDRAPVAEEREKERERDRGRSKVRVPLGPVSPEPSPDRARVRAPDSTTESQDHSPEGGGAPPRPPPASAADPAPPPPRHHGKRGVSGDHPNNHHHRNSEPTAASPSPHPDPRAGHPAPASLTEFAAASLPKAWPGLFALKNSSFPTHLYLLEGGASFFSGIMKGQSQPCQLKIAQRLRMDQTRLDEVARRIKQGRPDGYAILLALQGPVDRQAPPPEPGLQVRLLRHLVTYLRNKEAAGVISLPAGREGAPGAMLYAFPPGHFSQQYLQEAKRTVGNLEEEHMVIVIVNDTN</sequence>
<feature type="region of interest" description="Disordered" evidence="7">
    <location>
        <begin position="1"/>
        <end position="103"/>
    </location>
</feature>
<comment type="subcellular location">
    <subcellularLocation>
        <location evidence="1">Nucleus</location>
    </subcellularLocation>
</comment>
<dbReference type="Gene3D" id="3.30.70.330">
    <property type="match status" value="3"/>
</dbReference>
<feature type="region of interest" description="Disordered" evidence="7">
    <location>
        <begin position="510"/>
        <end position="530"/>
    </location>
</feature>
<evidence type="ECO:0000256" key="2">
    <source>
        <dbReference type="ARBA" id="ARBA00005387"/>
    </source>
</evidence>
<dbReference type="InterPro" id="IPR034475">
    <property type="entry name" value="RBM15B_RRM1"/>
</dbReference>
<keyword evidence="11" id="KW-1185">Reference proteome</keyword>
<dbReference type="InterPro" id="IPR035979">
    <property type="entry name" value="RBD_domain_sf"/>
</dbReference>
<dbReference type="OrthoDB" id="10050565at2759"/>
<evidence type="ECO:0000256" key="7">
    <source>
        <dbReference type="SAM" id="MobiDB-lite"/>
    </source>
</evidence>
<dbReference type="InterPro" id="IPR012921">
    <property type="entry name" value="SPOC_C"/>
</dbReference>
<evidence type="ECO:0000256" key="5">
    <source>
        <dbReference type="ARBA" id="ARBA00023242"/>
    </source>
</evidence>
<dbReference type="GeneTree" id="ENSGT00940000160561"/>
<dbReference type="PANTHER" id="PTHR23189">
    <property type="entry name" value="RNA RECOGNITION MOTIF-CONTAINING"/>
    <property type="match status" value="1"/>
</dbReference>
<feature type="domain" description="RRM" evidence="8">
    <location>
        <begin position="145"/>
        <end position="220"/>
    </location>
</feature>
<feature type="domain" description="SPOC" evidence="9">
    <location>
        <begin position="714"/>
        <end position="883"/>
    </location>
</feature>